<dbReference type="CDD" id="cd02984">
    <property type="entry name" value="TRX_PICOT"/>
    <property type="match status" value="1"/>
</dbReference>
<dbReference type="OrthoDB" id="415696at2759"/>
<evidence type="ECO:0000256" key="3">
    <source>
        <dbReference type="ARBA" id="ARBA00023004"/>
    </source>
</evidence>
<dbReference type="STRING" id="933852.A0A0C3BN76"/>
<evidence type="ECO:0000313" key="9">
    <source>
        <dbReference type="Proteomes" id="UP000054097"/>
    </source>
</evidence>
<evidence type="ECO:0000256" key="1">
    <source>
        <dbReference type="ARBA" id="ARBA00009630"/>
    </source>
</evidence>
<dbReference type="SUPFAM" id="SSF52833">
    <property type="entry name" value="Thioredoxin-like"/>
    <property type="match status" value="2"/>
</dbReference>
<dbReference type="Pfam" id="PF00085">
    <property type="entry name" value="Thioredoxin"/>
    <property type="match status" value="1"/>
</dbReference>
<dbReference type="PROSITE" id="PS51354">
    <property type="entry name" value="GLUTAREDOXIN_2"/>
    <property type="match status" value="1"/>
</dbReference>
<dbReference type="NCBIfam" id="TIGR00365">
    <property type="entry name" value="Grx4 family monothiol glutaredoxin"/>
    <property type="match status" value="1"/>
</dbReference>
<evidence type="ECO:0000256" key="2">
    <source>
        <dbReference type="ARBA" id="ARBA00022723"/>
    </source>
</evidence>
<evidence type="ECO:0000256" key="4">
    <source>
        <dbReference type="ARBA" id="ARBA00023014"/>
    </source>
</evidence>
<dbReference type="InterPro" id="IPR036249">
    <property type="entry name" value="Thioredoxin-like_sf"/>
</dbReference>
<sequence length="256" mass="28086">MSAKNLHTITSPEDYQSKLSEDLERVSVTNFWAAWAEPCKEMGKVVAALAAKHENVLFLEVDAETLPDISESFEVESVPTFVVLKGHTLLGRVNGADAAELTKLVDLHSKKTTKPTSTSDKAPAPPLASVPTAEKEVTAAEPVEEKKEETTEELNARIKKIMDSDKVVLFMKGTPEAPRCGFSRQTVAILNEHNVKYTHFDILQDEAVRQGLKAYNDWPTFPQLIIGGELIGGLDILRESVENGEFKEALTNVGAV</sequence>
<comment type="function">
    <text evidence="5">Monothiol glutaredoxin involved in the biogenesis of iron-sulfur clusters. Binds one iron-sulfur cluster per dimer. The iron-sulfur cluster is bound between subunits, and is complexed by a bound glutathione and a cysteine residue from each subunit.</text>
</comment>
<reference evidence="8 9" key="1">
    <citation type="submission" date="2014-04" db="EMBL/GenBank/DDBJ databases">
        <authorList>
            <consortium name="DOE Joint Genome Institute"/>
            <person name="Kuo A."/>
            <person name="Zuccaro A."/>
            <person name="Kohler A."/>
            <person name="Nagy L.G."/>
            <person name="Floudas D."/>
            <person name="Copeland A."/>
            <person name="Barry K.W."/>
            <person name="Cichocki N."/>
            <person name="Veneault-Fourrey C."/>
            <person name="LaButti K."/>
            <person name="Lindquist E.A."/>
            <person name="Lipzen A."/>
            <person name="Lundell T."/>
            <person name="Morin E."/>
            <person name="Murat C."/>
            <person name="Sun H."/>
            <person name="Tunlid A."/>
            <person name="Henrissat B."/>
            <person name="Grigoriev I.V."/>
            <person name="Hibbett D.S."/>
            <person name="Martin F."/>
            <person name="Nordberg H.P."/>
            <person name="Cantor M.N."/>
            <person name="Hua S.X."/>
        </authorList>
    </citation>
    <scope>NUCLEOTIDE SEQUENCE [LARGE SCALE GENOMIC DNA]</scope>
    <source>
        <strain evidence="8 9">MAFF 305830</strain>
    </source>
</reference>
<feature type="compositionally biased region" description="Basic and acidic residues" evidence="6">
    <location>
        <begin position="133"/>
        <end position="152"/>
    </location>
</feature>
<dbReference type="CDD" id="cd03028">
    <property type="entry name" value="GRX_PICOT_like"/>
    <property type="match status" value="1"/>
</dbReference>
<dbReference type="PANTHER" id="PTHR10293">
    <property type="entry name" value="GLUTAREDOXIN FAMILY MEMBER"/>
    <property type="match status" value="1"/>
</dbReference>
<dbReference type="InterPro" id="IPR013766">
    <property type="entry name" value="Thioredoxin_domain"/>
</dbReference>
<gene>
    <name evidence="8" type="ORF">M408DRAFT_326249</name>
</gene>
<evidence type="ECO:0000313" key="8">
    <source>
        <dbReference type="EMBL" id="KIM33554.1"/>
    </source>
</evidence>
<reference evidence="9" key="2">
    <citation type="submission" date="2015-01" db="EMBL/GenBank/DDBJ databases">
        <title>Evolutionary Origins and Diversification of the Mycorrhizal Mutualists.</title>
        <authorList>
            <consortium name="DOE Joint Genome Institute"/>
            <consortium name="Mycorrhizal Genomics Consortium"/>
            <person name="Kohler A."/>
            <person name="Kuo A."/>
            <person name="Nagy L.G."/>
            <person name="Floudas D."/>
            <person name="Copeland A."/>
            <person name="Barry K.W."/>
            <person name="Cichocki N."/>
            <person name="Veneault-Fourrey C."/>
            <person name="LaButti K."/>
            <person name="Lindquist E.A."/>
            <person name="Lipzen A."/>
            <person name="Lundell T."/>
            <person name="Morin E."/>
            <person name="Murat C."/>
            <person name="Riley R."/>
            <person name="Ohm R."/>
            <person name="Sun H."/>
            <person name="Tunlid A."/>
            <person name="Henrissat B."/>
            <person name="Grigoriev I.V."/>
            <person name="Hibbett D.S."/>
            <person name="Martin F."/>
        </authorList>
    </citation>
    <scope>NUCLEOTIDE SEQUENCE [LARGE SCALE GENOMIC DNA]</scope>
    <source>
        <strain evidence="9">MAFF 305830</strain>
    </source>
</reference>
<comment type="similarity">
    <text evidence="1">Belongs to the glutaredoxin family. Monothiol subfamily.</text>
</comment>
<dbReference type="InterPro" id="IPR002109">
    <property type="entry name" value="Glutaredoxin"/>
</dbReference>
<dbReference type="FunFam" id="3.40.30.10:FF:000012">
    <property type="entry name" value="Monothiol glutaredoxin"/>
    <property type="match status" value="1"/>
</dbReference>
<dbReference type="GO" id="GO:0006879">
    <property type="term" value="P:intracellular iron ion homeostasis"/>
    <property type="evidence" value="ECO:0007669"/>
    <property type="project" value="TreeGrafter"/>
</dbReference>
<dbReference type="GO" id="GO:0051537">
    <property type="term" value="F:2 iron, 2 sulfur cluster binding"/>
    <property type="evidence" value="ECO:0007669"/>
    <property type="project" value="TreeGrafter"/>
</dbReference>
<dbReference type="Proteomes" id="UP000054097">
    <property type="component" value="Unassembled WGS sequence"/>
</dbReference>
<keyword evidence="9" id="KW-1185">Reference proteome</keyword>
<dbReference type="EMBL" id="KN824278">
    <property type="protein sequence ID" value="KIM33554.1"/>
    <property type="molecule type" value="Genomic_DNA"/>
</dbReference>
<evidence type="ECO:0000256" key="6">
    <source>
        <dbReference type="SAM" id="MobiDB-lite"/>
    </source>
</evidence>
<name>A0A0C3BN76_SERVB</name>
<dbReference type="PANTHER" id="PTHR10293:SF73">
    <property type="entry name" value="GLUTAREDOXIN-3"/>
    <property type="match status" value="1"/>
</dbReference>
<dbReference type="GO" id="GO:0046872">
    <property type="term" value="F:metal ion binding"/>
    <property type="evidence" value="ECO:0007669"/>
    <property type="project" value="UniProtKB-KW"/>
</dbReference>
<keyword evidence="4" id="KW-0411">Iron-sulfur</keyword>
<dbReference type="PROSITE" id="PS51352">
    <property type="entry name" value="THIOREDOXIN_2"/>
    <property type="match status" value="1"/>
</dbReference>
<dbReference type="Gene3D" id="3.40.30.10">
    <property type="entry name" value="Glutaredoxin"/>
    <property type="match status" value="2"/>
</dbReference>
<dbReference type="Pfam" id="PF00462">
    <property type="entry name" value="Glutaredoxin"/>
    <property type="match status" value="1"/>
</dbReference>
<dbReference type="AlphaFoldDB" id="A0A0C3BN76"/>
<evidence type="ECO:0000256" key="5">
    <source>
        <dbReference type="ARBA" id="ARBA00055846"/>
    </source>
</evidence>
<keyword evidence="2" id="KW-0479">Metal-binding</keyword>
<accession>A0A0C3BN76</accession>
<dbReference type="GO" id="GO:0005634">
    <property type="term" value="C:nucleus"/>
    <property type="evidence" value="ECO:0007669"/>
    <property type="project" value="TreeGrafter"/>
</dbReference>
<feature type="domain" description="Thioredoxin" evidence="7">
    <location>
        <begin position="1"/>
        <end position="110"/>
    </location>
</feature>
<dbReference type="FunFam" id="3.40.30.10:FF:000092">
    <property type="entry name" value="Monothiol glutaredoxin"/>
    <property type="match status" value="1"/>
</dbReference>
<dbReference type="InterPro" id="IPR033658">
    <property type="entry name" value="GRX_PICOT-like"/>
</dbReference>
<organism evidence="8 9">
    <name type="scientific">Serendipita vermifera MAFF 305830</name>
    <dbReference type="NCBI Taxonomy" id="933852"/>
    <lineage>
        <taxon>Eukaryota</taxon>
        <taxon>Fungi</taxon>
        <taxon>Dikarya</taxon>
        <taxon>Basidiomycota</taxon>
        <taxon>Agaricomycotina</taxon>
        <taxon>Agaricomycetes</taxon>
        <taxon>Sebacinales</taxon>
        <taxon>Serendipitaceae</taxon>
        <taxon>Serendipita</taxon>
    </lineage>
</organism>
<dbReference type="GO" id="GO:0015036">
    <property type="term" value="F:disulfide oxidoreductase activity"/>
    <property type="evidence" value="ECO:0007669"/>
    <property type="project" value="UniProtKB-ARBA"/>
</dbReference>
<feature type="region of interest" description="Disordered" evidence="6">
    <location>
        <begin position="110"/>
        <end position="152"/>
    </location>
</feature>
<dbReference type="HOGENOM" id="CLU_026126_12_0_1"/>
<keyword evidence="3" id="KW-0408">Iron</keyword>
<dbReference type="GO" id="GO:0005829">
    <property type="term" value="C:cytosol"/>
    <property type="evidence" value="ECO:0007669"/>
    <property type="project" value="TreeGrafter"/>
</dbReference>
<protein>
    <recommendedName>
        <fullName evidence="7">Thioredoxin domain-containing protein</fullName>
    </recommendedName>
</protein>
<dbReference type="InterPro" id="IPR004480">
    <property type="entry name" value="Monothiol_GRX-rel"/>
</dbReference>
<evidence type="ECO:0000259" key="7">
    <source>
        <dbReference type="PROSITE" id="PS51352"/>
    </source>
</evidence>
<proteinExistence type="inferred from homology"/>